<dbReference type="AlphaFoldDB" id="A0AAP2GM67"/>
<accession>A0AAP2GM67</accession>
<feature type="signal peptide" evidence="1">
    <location>
        <begin position="1"/>
        <end position="20"/>
    </location>
</feature>
<dbReference type="Proteomes" id="UP001319200">
    <property type="component" value="Unassembled WGS sequence"/>
</dbReference>
<evidence type="ECO:0000256" key="1">
    <source>
        <dbReference type="SAM" id="SignalP"/>
    </source>
</evidence>
<proteinExistence type="predicted"/>
<protein>
    <submittedName>
        <fullName evidence="2">Uncharacterized protein</fullName>
    </submittedName>
</protein>
<name>A0AAP2GM67_9BACT</name>
<comment type="caution">
    <text evidence="2">The sequence shown here is derived from an EMBL/GenBank/DDBJ whole genome shotgun (WGS) entry which is preliminary data.</text>
</comment>
<dbReference type="RefSeq" id="WP_254159011.1">
    <property type="nucleotide sequence ID" value="NZ_JAHESF010000001.1"/>
</dbReference>
<organism evidence="2 3">
    <name type="scientific">Chryseosolibacter histidini</name>
    <dbReference type="NCBI Taxonomy" id="2782349"/>
    <lineage>
        <taxon>Bacteria</taxon>
        <taxon>Pseudomonadati</taxon>
        <taxon>Bacteroidota</taxon>
        <taxon>Cytophagia</taxon>
        <taxon>Cytophagales</taxon>
        <taxon>Chryseotaleaceae</taxon>
        <taxon>Chryseosolibacter</taxon>
    </lineage>
</organism>
<sequence length="250" mass="28750">MKKLINTSCCVLLFATYVVAQEAPVRFVVFEDNVKPSMDVQYKQSLKKLKTACEENKVGTVSWRTVQHDDNTYRHLVPITGMGDLDKNMMADLEDKMGKEAVGSIFANMSKCVDGQRSFVVSLQKDLSYMEPPPGDNYREIMYWYVLPEKEMEAQQIAMEWKKLYESKKIPQGYATYKMDFGQEPCYVIVSWGKDEADFAANMAKKRTMLGDEGAKLEAKTMLITKKFSIDRAWLLPEYSYRPEITTAQK</sequence>
<evidence type="ECO:0000313" key="3">
    <source>
        <dbReference type="Proteomes" id="UP001319200"/>
    </source>
</evidence>
<gene>
    <name evidence="2" type="ORF">KK083_00725</name>
</gene>
<evidence type="ECO:0000313" key="2">
    <source>
        <dbReference type="EMBL" id="MBT1695377.1"/>
    </source>
</evidence>
<keyword evidence="3" id="KW-1185">Reference proteome</keyword>
<reference evidence="2 3" key="1">
    <citation type="submission" date="2021-05" db="EMBL/GenBank/DDBJ databases">
        <title>A Polyphasic approach of four new species of the genus Ohtaekwangia: Ohtaekwangia histidinii sp. nov., Ohtaekwangia cretensis sp. nov., Ohtaekwangia indiensis sp. nov., Ohtaekwangia reichenbachii sp. nov. from diverse environment.</title>
        <authorList>
            <person name="Octaviana S."/>
        </authorList>
    </citation>
    <scope>NUCLEOTIDE SEQUENCE [LARGE SCALE GENOMIC DNA]</scope>
    <source>
        <strain evidence="2 3">PWU4</strain>
    </source>
</reference>
<dbReference type="EMBL" id="JAHESF010000001">
    <property type="protein sequence ID" value="MBT1695377.1"/>
    <property type="molecule type" value="Genomic_DNA"/>
</dbReference>
<feature type="chain" id="PRO_5042880099" evidence="1">
    <location>
        <begin position="21"/>
        <end position="250"/>
    </location>
</feature>
<keyword evidence="1" id="KW-0732">Signal</keyword>